<evidence type="ECO:0000313" key="2">
    <source>
        <dbReference type="EMBL" id="KAH0819925.1"/>
    </source>
</evidence>
<feature type="region of interest" description="Disordered" evidence="1">
    <location>
        <begin position="189"/>
        <end position="212"/>
    </location>
</feature>
<evidence type="ECO:0000313" key="3">
    <source>
        <dbReference type="Proteomes" id="UP000719412"/>
    </source>
</evidence>
<feature type="region of interest" description="Disordered" evidence="1">
    <location>
        <begin position="82"/>
        <end position="169"/>
    </location>
</feature>
<dbReference type="Proteomes" id="UP000719412">
    <property type="component" value="Unassembled WGS sequence"/>
</dbReference>
<reference evidence="2" key="2">
    <citation type="submission" date="2021-08" db="EMBL/GenBank/DDBJ databases">
        <authorList>
            <person name="Eriksson T."/>
        </authorList>
    </citation>
    <scope>NUCLEOTIDE SEQUENCE</scope>
    <source>
        <strain evidence="2">Stoneville</strain>
        <tissue evidence="2">Whole head</tissue>
    </source>
</reference>
<name>A0A8J6HJI2_TENMO</name>
<evidence type="ECO:0000256" key="1">
    <source>
        <dbReference type="SAM" id="MobiDB-lite"/>
    </source>
</evidence>
<dbReference type="AlphaFoldDB" id="A0A8J6HJI2"/>
<accession>A0A8J6HJI2</accession>
<protein>
    <submittedName>
        <fullName evidence="2">Uncharacterized protein</fullName>
    </submittedName>
</protein>
<keyword evidence="3" id="KW-1185">Reference proteome</keyword>
<sequence>MCRDRPDRTKHEITNTLGKFEKNLESPKQDISARVPLRTMHYDNPDRFYNFAKIVEHKCVEDPYVKTEFRLDDRIDLTNLGERPKQVKTHTHHTTQIGKNRVIHQAGPGRTGDAFDHGPHPQSPPKRKTDQPHSSFTLKKSSRKENRRRKGDLNLAQNGRQDGDRSSSVRGCVRDGWLYCRAHCHGTPTVREKRQRRRGRRDAHRTLQAPVR</sequence>
<organism evidence="2 3">
    <name type="scientific">Tenebrio molitor</name>
    <name type="common">Yellow mealworm beetle</name>
    <dbReference type="NCBI Taxonomy" id="7067"/>
    <lineage>
        <taxon>Eukaryota</taxon>
        <taxon>Metazoa</taxon>
        <taxon>Ecdysozoa</taxon>
        <taxon>Arthropoda</taxon>
        <taxon>Hexapoda</taxon>
        <taxon>Insecta</taxon>
        <taxon>Pterygota</taxon>
        <taxon>Neoptera</taxon>
        <taxon>Endopterygota</taxon>
        <taxon>Coleoptera</taxon>
        <taxon>Polyphaga</taxon>
        <taxon>Cucujiformia</taxon>
        <taxon>Tenebrionidae</taxon>
        <taxon>Tenebrio</taxon>
    </lineage>
</organism>
<feature type="compositionally biased region" description="Basic residues" evidence="1">
    <location>
        <begin position="193"/>
        <end position="203"/>
    </location>
</feature>
<dbReference type="EMBL" id="JABDTM020013282">
    <property type="protein sequence ID" value="KAH0819925.1"/>
    <property type="molecule type" value="Genomic_DNA"/>
</dbReference>
<reference evidence="2" key="1">
    <citation type="journal article" date="2020" name="J Insects Food Feed">
        <title>The yellow mealworm (Tenebrio molitor) genome: a resource for the emerging insects as food and feed industry.</title>
        <authorList>
            <person name="Eriksson T."/>
            <person name="Andere A."/>
            <person name="Kelstrup H."/>
            <person name="Emery V."/>
            <person name="Picard C."/>
        </authorList>
    </citation>
    <scope>NUCLEOTIDE SEQUENCE</scope>
    <source>
        <strain evidence="2">Stoneville</strain>
        <tissue evidence="2">Whole head</tissue>
    </source>
</reference>
<gene>
    <name evidence="2" type="ORF">GEV33_002866</name>
</gene>
<feature type="compositionally biased region" description="Basic residues" evidence="1">
    <location>
        <begin position="140"/>
        <end position="150"/>
    </location>
</feature>
<comment type="caution">
    <text evidence="2">The sequence shown here is derived from an EMBL/GenBank/DDBJ whole genome shotgun (WGS) entry which is preliminary data.</text>
</comment>
<proteinExistence type="predicted"/>